<dbReference type="Gene3D" id="3.90.550.10">
    <property type="entry name" value="Spore Coat Polysaccharide Biosynthesis Protein SpsA, Chain A"/>
    <property type="match status" value="1"/>
</dbReference>
<accession>A0ABY1CDK3</accession>
<organism evidence="1 2">
    <name type="scientific">Lacrimispora sphenoides JCM 1415</name>
    <dbReference type="NCBI Taxonomy" id="1297793"/>
    <lineage>
        <taxon>Bacteria</taxon>
        <taxon>Bacillati</taxon>
        <taxon>Bacillota</taxon>
        <taxon>Clostridia</taxon>
        <taxon>Lachnospirales</taxon>
        <taxon>Lachnospiraceae</taxon>
        <taxon>Lacrimispora</taxon>
    </lineage>
</organism>
<dbReference type="Proteomes" id="UP000198970">
    <property type="component" value="Chromosome I"/>
</dbReference>
<dbReference type="SUPFAM" id="SSF53448">
    <property type="entry name" value="Nucleotide-diphospho-sugar transferases"/>
    <property type="match status" value="1"/>
</dbReference>
<sequence length="242" mass="27773">MKTYALLTGRGNNTLKDKNILECLGHPVLYYPANAARYADTIEKMFCSSDDKKILYEAEKLDHVPIERPLELALPTSQHVDCIIHALDIIEKEYGMPDILVVTLANNVTIKSEWIDECVRMMEKDMTLSAVVPVYKDNDHHPLRAKTVDDKGRLQMYEKGVSGKISTNRQDLPPCYFLAHNFWVLNTKILLNSNGEGQAPWAFMGNNIAHYLIDESIDIHKEIDLYIAKEWVKENYVDFDKN</sequence>
<dbReference type="EMBL" id="LT630003">
    <property type="protein sequence ID" value="SET95988.1"/>
    <property type="molecule type" value="Genomic_DNA"/>
</dbReference>
<gene>
    <name evidence="1" type="ORF">SAMN02745906_3429</name>
</gene>
<name>A0ABY1CDK3_9FIRM</name>
<reference evidence="1 2" key="1">
    <citation type="submission" date="2016-10" db="EMBL/GenBank/DDBJ databases">
        <authorList>
            <person name="Varghese N."/>
            <person name="Submissions S."/>
        </authorList>
    </citation>
    <scope>NUCLEOTIDE SEQUENCE [LARGE SCALE GENOMIC DNA]</scope>
    <source>
        <strain evidence="1 2">ATCC 19403</strain>
    </source>
</reference>
<evidence type="ECO:0000313" key="1">
    <source>
        <dbReference type="EMBL" id="SET95988.1"/>
    </source>
</evidence>
<evidence type="ECO:0000313" key="2">
    <source>
        <dbReference type="Proteomes" id="UP000198970"/>
    </source>
</evidence>
<dbReference type="PANTHER" id="PTHR21485:SF6">
    <property type="entry name" value="N-ACYLNEURAMINATE CYTIDYLYLTRANSFERASE-RELATED"/>
    <property type="match status" value="1"/>
</dbReference>
<dbReference type="PANTHER" id="PTHR21485">
    <property type="entry name" value="HAD SUPERFAMILY MEMBERS CMAS AND KDSC"/>
    <property type="match status" value="1"/>
</dbReference>
<dbReference type="RefSeq" id="WP_054790244.1">
    <property type="nucleotide sequence ID" value="NZ_LT630003.1"/>
</dbReference>
<protein>
    <submittedName>
        <fullName evidence="1">CMP-N-acetylneuraminic acid synthetase</fullName>
    </submittedName>
</protein>
<dbReference type="InterPro" id="IPR050793">
    <property type="entry name" value="CMP-NeuNAc_synthase"/>
</dbReference>
<dbReference type="InterPro" id="IPR029044">
    <property type="entry name" value="Nucleotide-diphossugar_trans"/>
</dbReference>
<keyword evidence="2" id="KW-1185">Reference proteome</keyword>
<proteinExistence type="predicted"/>